<dbReference type="Gene3D" id="2.60.40.1110">
    <property type="match status" value="1"/>
</dbReference>
<dbReference type="Gene3D" id="3.20.20.80">
    <property type="entry name" value="Glycosidases"/>
    <property type="match status" value="1"/>
</dbReference>
<dbReference type="PANTHER" id="PTHR43002">
    <property type="entry name" value="GLYCOGEN DEBRANCHING ENZYME"/>
    <property type="match status" value="1"/>
</dbReference>
<feature type="domain" description="Alpha-1,6-glucosidases pullulanase-type C-terminal" evidence="8">
    <location>
        <begin position="837"/>
        <end position="1002"/>
    </location>
</feature>
<name>A0A933W7I9_UNCEI</name>
<dbReference type="InterPro" id="IPR017853">
    <property type="entry name" value="GH"/>
</dbReference>
<evidence type="ECO:0000256" key="2">
    <source>
        <dbReference type="ARBA" id="ARBA00022729"/>
    </source>
</evidence>
<dbReference type="InterPro" id="IPR014756">
    <property type="entry name" value="Ig_E-set"/>
</dbReference>
<dbReference type="InterPro" id="IPR005323">
    <property type="entry name" value="CBM41_pullulanase"/>
</dbReference>
<evidence type="ECO:0000313" key="10">
    <source>
        <dbReference type="EMBL" id="MBI5168492.1"/>
    </source>
</evidence>
<comment type="caution">
    <text evidence="10">The sequence shown here is derived from an EMBL/GenBank/DDBJ whole genome shotgun (WGS) entry which is preliminary data.</text>
</comment>
<evidence type="ECO:0000259" key="7">
    <source>
        <dbReference type="Pfam" id="PF03714"/>
    </source>
</evidence>
<organism evidence="10 11">
    <name type="scientific">Eiseniibacteriota bacterium</name>
    <dbReference type="NCBI Taxonomy" id="2212470"/>
    <lineage>
        <taxon>Bacteria</taxon>
        <taxon>Candidatus Eiseniibacteriota</taxon>
    </lineage>
</organism>
<reference evidence="10" key="1">
    <citation type="submission" date="2020-07" db="EMBL/GenBank/DDBJ databases">
        <title>Huge and variable diversity of episymbiotic CPR bacteria and DPANN archaea in groundwater ecosystems.</title>
        <authorList>
            <person name="He C.Y."/>
            <person name="Keren R."/>
            <person name="Whittaker M."/>
            <person name="Farag I.F."/>
            <person name="Doudna J."/>
            <person name="Cate J.H.D."/>
            <person name="Banfield J.F."/>
        </authorList>
    </citation>
    <scope>NUCLEOTIDE SEQUENCE</scope>
    <source>
        <strain evidence="10">NC_groundwater_1813_Pr3_B-0.1um_71_17</strain>
    </source>
</reference>
<dbReference type="InterPro" id="IPR011839">
    <property type="entry name" value="Pullul_strch"/>
</dbReference>
<keyword evidence="2 5" id="KW-0732">Signal</keyword>
<dbReference type="SUPFAM" id="SSF51011">
    <property type="entry name" value="Glycosyl hydrolase domain"/>
    <property type="match status" value="1"/>
</dbReference>
<dbReference type="InterPro" id="IPR013780">
    <property type="entry name" value="Glyco_hydro_b"/>
</dbReference>
<feature type="domain" description="Pullulanase carbohydrate-binding module 41" evidence="7">
    <location>
        <begin position="35"/>
        <end position="127"/>
    </location>
</feature>
<evidence type="ECO:0000256" key="4">
    <source>
        <dbReference type="ARBA" id="ARBA00023295"/>
    </source>
</evidence>
<dbReference type="Pfam" id="PF11852">
    <property type="entry name" value="Pullul_strch_C"/>
    <property type="match status" value="1"/>
</dbReference>
<evidence type="ECO:0000313" key="11">
    <source>
        <dbReference type="Proteomes" id="UP000696931"/>
    </source>
</evidence>
<dbReference type="InterPro" id="IPR013783">
    <property type="entry name" value="Ig-like_fold"/>
</dbReference>
<comment type="similarity">
    <text evidence="1">Belongs to the glycosyl hydrolase 13 family.</text>
</comment>
<dbReference type="AlphaFoldDB" id="A0A933W7I9"/>
<feature type="signal peptide" evidence="5">
    <location>
        <begin position="1"/>
        <end position="27"/>
    </location>
</feature>
<evidence type="ECO:0000256" key="3">
    <source>
        <dbReference type="ARBA" id="ARBA00022801"/>
    </source>
</evidence>
<dbReference type="Pfam" id="PF17967">
    <property type="entry name" value="Pullulanase_N2"/>
    <property type="match status" value="1"/>
</dbReference>
<dbReference type="Gene3D" id="2.60.40.10">
    <property type="entry name" value="Immunoglobulins"/>
    <property type="match status" value="1"/>
</dbReference>
<proteinExistence type="inferred from homology"/>
<feature type="domain" description="Pullulanase N2" evidence="9">
    <location>
        <begin position="143"/>
        <end position="256"/>
    </location>
</feature>
<evidence type="ECO:0000259" key="9">
    <source>
        <dbReference type="Pfam" id="PF17967"/>
    </source>
</evidence>
<dbReference type="InterPro" id="IPR040671">
    <property type="entry name" value="Pullulanase_N2"/>
</dbReference>
<dbReference type="Gene3D" id="2.60.40.1130">
    <property type="entry name" value="Rab geranylgeranyltransferase alpha-subunit, insert domain"/>
    <property type="match status" value="1"/>
</dbReference>
<evidence type="ECO:0000256" key="5">
    <source>
        <dbReference type="SAM" id="SignalP"/>
    </source>
</evidence>
<dbReference type="NCBIfam" id="TIGR02103">
    <property type="entry name" value="pullul_strch"/>
    <property type="match status" value="1"/>
</dbReference>
<keyword evidence="4" id="KW-0326">Glycosidase</keyword>
<keyword evidence="3" id="KW-0378">Hydrolase</keyword>
<dbReference type="Gene3D" id="2.60.40.1180">
    <property type="entry name" value="Golgi alpha-mannosidase II"/>
    <property type="match status" value="1"/>
</dbReference>
<sequence length="1003" mass="109105">MSFKRSFVAALLLALASVLPAAASAAAAPPLGPDTARIHYHRPRADYDGWGAHLWDGAKTETPWTAAATPTGRDDYGVWWDVPLKAGATRLGVIVHKGDQKDPGPDQFLDLTKQKEAWIVSGKNELSYTKPDVSALAFGDLSRAKAHWVNRNTLLWNVPPTEGATFALHGSATASLRVTKDGVTGGETVPLSVERETSPELFANFPYLKGYTILKLSIPDQARSQSWLRNQLAISVRYPDGSGDATSLQIPGVLDDVCRWRGALGVTWAGGTPTVRLWAPTAQKVRLLVFDGPRTAQPVETVDLARESWTYVAQGKPGWKGKYYLYEVTVYTPSTQRIETVTATDPYSRGLARNGERSLFVDLDDPTTMPTGWLQTKKPALAALEDAVVYELHVRDFSASDATVPAAHRGTYLAFSDASDGTKHLRALAEAGLTHVHLLPAFDFATVNEDRSTWRDAGDLSQYPPDSDQQQAAAQKLRGVDGFNWGYDPQHYGVPEGSYASDPDGVARIVEFRRMVQSLAGMGLRTVMDVVYNHTHANGLAPASVLDRIVPGYYQRLNAEGAIENSTCCSNTASEHFMMHKLVLDDLLHWARDYHVDGFRFDLMGHHMRANLEGWRAAFDTLTLEKHGVEGAKILMYGEGWDFGEVSGNKRGVNATQRNMAGSGVGTFNDRIRDAIRGGSPFTDRREQGFATGLFSMPGEFNRGGDGDRAKLLGLTDRIRVGLAGNLAAYAFTDARGNATTGAALGGTGYASMPREAVNYAEAHDNETMWDKIMMAAPASATLAQRVRMQILALSLPALGQGMPFFHAGGELLRTKSMDADSYDSGDWFNRVDWSGTTNHWGMGRPGAEKNKDRWPFMKPLLARKDLVPGPAELALSRGAFSDFLRVRRSTPLFRLRTADDVNARVKFMNTGPMQTPGLIVMTLADGVNGLPSLGSKWKRVIVLCNANPGEVTFAYPGFTQVAFTLHPAQAAGADPVVKGAAFDRARGAITVPGLTTAVFVAE</sequence>
<dbReference type="GO" id="GO:0005975">
    <property type="term" value="P:carbohydrate metabolic process"/>
    <property type="evidence" value="ECO:0007669"/>
    <property type="project" value="InterPro"/>
</dbReference>
<dbReference type="Pfam" id="PF02922">
    <property type="entry name" value="CBM_48"/>
    <property type="match status" value="1"/>
</dbReference>
<feature type="chain" id="PRO_5036675614" evidence="5">
    <location>
        <begin position="28"/>
        <end position="1003"/>
    </location>
</feature>
<dbReference type="Pfam" id="PF03714">
    <property type="entry name" value="PUD"/>
    <property type="match status" value="1"/>
</dbReference>
<dbReference type="GO" id="GO:0030246">
    <property type="term" value="F:carbohydrate binding"/>
    <property type="evidence" value="ECO:0007669"/>
    <property type="project" value="InterPro"/>
</dbReference>
<evidence type="ECO:0000259" key="6">
    <source>
        <dbReference type="Pfam" id="PF02922"/>
    </source>
</evidence>
<protein>
    <submittedName>
        <fullName evidence="10">Pullulanase-type alpha-1,6-glucosidase</fullName>
    </submittedName>
</protein>
<dbReference type="EMBL" id="JACRIW010000026">
    <property type="protein sequence ID" value="MBI5168492.1"/>
    <property type="molecule type" value="Genomic_DNA"/>
</dbReference>
<dbReference type="InterPro" id="IPR024561">
    <property type="entry name" value="Pullul_strch_C"/>
</dbReference>
<dbReference type="GO" id="GO:0051060">
    <property type="term" value="F:pullulanase activity"/>
    <property type="evidence" value="ECO:0007669"/>
    <property type="project" value="InterPro"/>
</dbReference>
<feature type="domain" description="Glycoside hydrolase family 13 N-terminal" evidence="6">
    <location>
        <begin position="264"/>
        <end position="348"/>
    </location>
</feature>
<evidence type="ECO:0000256" key="1">
    <source>
        <dbReference type="ARBA" id="ARBA00008061"/>
    </source>
</evidence>
<dbReference type="CDD" id="cd02860">
    <property type="entry name" value="E_set_Pullulanase"/>
    <property type="match status" value="1"/>
</dbReference>
<dbReference type="Proteomes" id="UP000696931">
    <property type="component" value="Unassembled WGS sequence"/>
</dbReference>
<dbReference type="SUPFAM" id="SSF49452">
    <property type="entry name" value="Starch-binding domain-like"/>
    <property type="match status" value="1"/>
</dbReference>
<dbReference type="InterPro" id="IPR013784">
    <property type="entry name" value="Carb-bd-like_fold"/>
</dbReference>
<dbReference type="SUPFAM" id="SSF81296">
    <property type="entry name" value="E set domains"/>
    <property type="match status" value="2"/>
</dbReference>
<dbReference type="CDD" id="cd11341">
    <property type="entry name" value="AmyAc_Pullulanase_LD-like"/>
    <property type="match status" value="1"/>
</dbReference>
<dbReference type="CDD" id="cd10315">
    <property type="entry name" value="CBM41_pullulanase"/>
    <property type="match status" value="1"/>
</dbReference>
<evidence type="ECO:0000259" key="8">
    <source>
        <dbReference type="Pfam" id="PF11852"/>
    </source>
</evidence>
<accession>A0A933W7I9</accession>
<gene>
    <name evidence="10" type="primary">pulA</name>
    <name evidence="10" type="ORF">HZA61_03290</name>
</gene>
<dbReference type="InterPro" id="IPR004193">
    <property type="entry name" value="Glyco_hydro_13_N"/>
</dbReference>
<dbReference type="SUPFAM" id="SSF51445">
    <property type="entry name" value="(Trans)glycosidases"/>
    <property type="match status" value="1"/>
</dbReference>